<feature type="domain" description="WW" evidence="2">
    <location>
        <begin position="590"/>
        <end position="618"/>
    </location>
</feature>
<dbReference type="SMART" id="SM00456">
    <property type="entry name" value="WW"/>
    <property type="match status" value="2"/>
</dbReference>
<dbReference type="AlphaFoldDB" id="A0ABD3Q0K5"/>
<dbReference type="EMBL" id="JABMIG020000094">
    <property type="protein sequence ID" value="KAL3793141.1"/>
    <property type="molecule type" value="Genomic_DNA"/>
</dbReference>
<name>A0ABD3Q0K5_9STRA</name>
<dbReference type="InterPro" id="IPR001202">
    <property type="entry name" value="WW_dom"/>
</dbReference>
<evidence type="ECO:0000259" key="2">
    <source>
        <dbReference type="PROSITE" id="PS50020"/>
    </source>
</evidence>
<accession>A0ABD3Q0K5</accession>
<feature type="region of interest" description="Disordered" evidence="1">
    <location>
        <begin position="1"/>
        <end position="88"/>
    </location>
</feature>
<feature type="compositionally biased region" description="Basic and acidic residues" evidence="1">
    <location>
        <begin position="944"/>
        <end position="961"/>
    </location>
</feature>
<organism evidence="3 4">
    <name type="scientific">Cyclotella cryptica</name>
    <dbReference type="NCBI Taxonomy" id="29204"/>
    <lineage>
        <taxon>Eukaryota</taxon>
        <taxon>Sar</taxon>
        <taxon>Stramenopiles</taxon>
        <taxon>Ochrophyta</taxon>
        <taxon>Bacillariophyta</taxon>
        <taxon>Coscinodiscophyceae</taxon>
        <taxon>Thalassiosirophycidae</taxon>
        <taxon>Stephanodiscales</taxon>
        <taxon>Stephanodiscaceae</taxon>
        <taxon>Cyclotella</taxon>
    </lineage>
</organism>
<dbReference type="PROSITE" id="PS50020">
    <property type="entry name" value="WW_DOMAIN_2"/>
    <property type="match status" value="2"/>
</dbReference>
<feature type="region of interest" description="Disordered" evidence="1">
    <location>
        <begin position="257"/>
        <end position="279"/>
    </location>
</feature>
<dbReference type="Proteomes" id="UP001516023">
    <property type="component" value="Unassembled WGS sequence"/>
</dbReference>
<feature type="compositionally biased region" description="Basic residues" evidence="1">
    <location>
        <begin position="476"/>
        <end position="488"/>
    </location>
</feature>
<feature type="compositionally biased region" description="Low complexity" evidence="1">
    <location>
        <begin position="962"/>
        <end position="973"/>
    </location>
</feature>
<evidence type="ECO:0000313" key="4">
    <source>
        <dbReference type="Proteomes" id="UP001516023"/>
    </source>
</evidence>
<feature type="region of interest" description="Disordered" evidence="1">
    <location>
        <begin position="375"/>
        <end position="541"/>
    </location>
</feature>
<comment type="caution">
    <text evidence="3">The sequence shown here is derived from an EMBL/GenBank/DDBJ whole genome shotgun (WGS) entry which is preliminary data.</text>
</comment>
<proteinExistence type="predicted"/>
<feature type="domain" description="WW" evidence="2">
    <location>
        <begin position="549"/>
        <end position="577"/>
    </location>
</feature>
<feature type="region of interest" description="Disordered" evidence="1">
    <location>
        <begin position="938"/>
        <end position="980"/>
    </location>
</feature>
<protein>
    <recommendedName>
        <fullName evidence="2">WW domain-containing protein</fullName>
    </recommendedName>
</protein>
<dbReference type="Gene3D" id="2.20.70.10">
    <property type="match status" value="2"/>
</dbReference>
<feature type="compositionally biased region" description="Basic residues" evidence="1">
    <location>
        <begin position="1094"/>
        <end position="1105"/>
    </location>
</feature>
<dbReference type="CDD" id="cd00201">
    <property type="entry name" value="WW"/>
    <property type="match status" value="2"/>
</dbReference>
<feature type="compositionally biased region" description="Basic and acidic residues" evidence="1">
    <location>
        <begin position="384"/>
        <end position="399"/>
    </location>
</feature>
<feature type="region of interest" description="Disordered" evidence="1">
    <location>
        <begin position="1004"/>
        <end position="1105"/>
    </location>
</feature>
<feature type="compositionally biased region" description="Polar residues" evidence="1">
    <location>
        <begin position="66"/>
        <end position="81"/>
    </location>
</feature>
<feature type="region of interest" description="Disordered" evidence="1">
    <location>
        <begin position="211"/>
        <end position="241"/>
    </location>
</feature>
<feature type="compositionally biased region" description="Basic and acidic residues" evidence="1">
    <location>
        <begin position="763"/>
        <end position="774"/>
    </location>
</feature>
<reference evidence="3 4" key="1">
    <citation type="journal article" date="2020" name="G3 (Bethesda)">
        <title>Improved Reference Genome for Cyclotella cryptica CCMP332, a Model for Cell Wall Morphogenesis, Salinity Adaptation, and Lipid Production in Diatoms (Bacillariophyta).</title>
        <authorList>
            <person name="Roberts W.R."/>
            <person name="Downey K.M."/>
            <person name="Ruck E.C."/>
            <person name="Traller J.C."/>
            <person name="Alverson A.J."/>
        </authorList>
    </citation>
    <scope>NUCLEOTIDE SEQUENCE [LARGE SCALE GENOMIC DNA]</scope>
    <source>
        <strain evidence="3 4">CCMP332</strain>
    </source>
</reference>
<keyword evidence="4" id="KW-1185">Reference proteome</keyword>
<feature type="compositionally biased region" description="Basic residues" evidence="1">
    <location>
        <begin position="1007"/>
        <end position="1016"/>
    </location>
</feature>
<evidence type="ECO:0000313" key="3">
    <source>
        <dbReference type="EMBL" id="KAL3793141.1"/>
    </source>
</evidence>
<feature type="compositionally biased region" description="Low complexity" evidence="1">
    <location>
        <begin position="847"/>
        <end position="862"/>
    </location>
</feature>
<sequence length="1105" mass="120819">MNACVCNRKNEQAPGQHASVVGAELPTNHDQSLGSQNRRVLDGSTPTTEMKPPRVSFAASPDKTIDSTPPSSPEHPQNGTPDTAAARHEDDDAPRFDENEEDFIRAKHRGSKPLSALRVNKILCRVPSHESNISDLSASLSPSYNQIAALCGAAGREAESHFYAVECMRSHRRYFGLDFVPSQLAGKREGQHCQNEPPIQKETKTQNAVDAPPVWGLAPSADAEESEEPEPASPSIESNGSELELIYDNIELVLDESALRRAPTPPQTGRRSPFAANGMLKKKVSGIMKSGRYSPKAPASPPAVVAIADSEARSSTPTEDFGAGQGEGGKGGADEDAIKSQQHDLASFNGIPRLSPNDLKVDSHHFMAATAAALAAVKSSGRSSPKEKDSISGEIHENLDDANENLQNVEPVQEKNAKKKSKSSLSKSSKMSKSSASEKSKSSMNESVSDEIKKARSKSLPSSPSRKFLRGLPSFKRGKSVVKIHRKVAGPPSNVLEKKDTICLDNNNAPHNTESRKKSLFKKKSETSLPEPTNPTPVPAEVIEDAKHWKATLDKSTSKTYYFHSKTKVVTWDKPPGFDEAQKIKENKYWKATVDATTGKTYYYHSKTKEVTWTKPEGYCERSKKKDSEVNGSAANVEKEMDKGAVTEVDTSKEKLSGLAVEKNTVDKASSLSPVEKETGDDVTSPPANTQADVEIQDLAQKPPIAEKAAEEAKDVETVPDVENEIGNPPKKIDEAKSEPHTVERINSIEDAPFDELTPATNKTKDGAPAKNEDTFGPIVSMINNQVQSTDFYKSIDFSTRTKTFMSQLTDKTPKFNNTTSTIPMKDFTDTQIDVNITADAPVGQGSNANTSSLDSSLNSSAEDPPIIVRKTTANNLDVPVVSKQYVKVGAKKGAGHDEASVNDKIDDEESAVFDDWSDEVSDLSGIGNDERLKKTLLIGRNGKKSENNNGGRDRKTEKQSSRSNSAQNQSSRNSRDKNFTQQELDNFIAKNDWSSVSKYIAEMRNSKPKIKRSQPTRREIQEAIEYNQRIESNGNGPRKRFGAKSQMQHDSVDEFSDMSPAESESLRKSMSINSRDSSCSESGLTSFDESPRRRNPHTSRRRAT</sequence>
<gene>
    <name evidence="3" type="ORF">HJC23_005643</name>
</gene>
<feature type="compositionally biased region" description="Basic and acidic residues" evidence="1">
    <location>
        <begin position="332"/>
        <end position="342"/>
    </location>
</feature>
<feature type="compositionally biased region" description="Basic and acidic residues" evidence="1">
    <location>
        <begin position="637"/>
        <end position="656"/>
    </location>
</feature>
<evidence type="ECO:0000256" key="1">
    <source>
        <dbReference type="SAM" id="MobiDB-lite"/>
    </source>
</evidence>
<feature type="compositionally biased region" description="Low complexity" evidence="1">
    <location>
        <begin position="423"/>
        <end position="435"/>
    </location>
</feature>
<feature type="region of interest" description="Disordered" evidence="1">
    <location>
        <begin position="310"/>
        <end position="359"/>
    </location>
</feature>
<feature type="region of interest" description="Disordered" evidence="1">
    <location>
        <begin position="840"/>
        <end position="862"/>
    </location>
</feature>
<feature type="compositionally biased region" description="Basic and acidic residues" evidence="1">
    <location>
        <begin position="708"/>
        <end position="717"/>
    </location>
</feature>
<feature type="compositionally biased region" description="Polar residues" evidence="1">
    <location>
        <begin position="28"/>
        <end position="48"/>
    </location>
</feature>
<dbReference type="Pfam" id="PF00397">
    <property type="entry name" value="WW"/>
    <property type="match status" value="2"/>
</dbReference>
<dbReference type="SUPFAM" id="SSF51045">
    <property type="entry name" value="WW domain"/>
    <property type="match status" value="1"/>
</dbReference>
<feature type="compositionally biased region" description="Basic and acidic residues" evidence="1">
    <location>
        <begin position="731"/>
        <end position="748"/>
    </location>
</feature>
<dbReference type="InterPro" id="IPR036020">
    <property type="entry name" value="WW_dom_sf"/>
</dbReference>
<feature type="compositionally biased region" description="Polar residues" evidence="1">
    <location>
        <begin position="1069"/>
        <end position="1089"/>
    </location>
</feature>
<feature type="region of interest" description="Disordered" evidence="1">
    <location>
        <begin position="622"/>
        <end position="776"/>
    </location>
</feature>